<evidence type="ECO:0000313" key="2">
    <source>
        <dbReference type="EMBL" id="MCQ8279877.1"/>
    </source>
</evidence>
<proteinExistence type="predicted"/>
<evidence type="ECO:0000256" key="1">
    <source>
        <dbReference type="SAM" id="MobiDB-lite"/>
    </source>
</evidence>
<organism evidence="2 3">
    <name type="scientific">Endosaccharibacter trunci</name>
    <dbReference type="NCBI Taxonomy" id="2812733"/>
    <lineage>
        <taxon>Bacteria</taxon>
        <taxon>Pseudomonadati</taxon>
        <taxon>Pseudomonadota</taxon>
        <taxon>Alphaproteobacteria</taxon>
        <taxon>Acetobacterales</taxon>
        <taxon>Acetobacteraceae</taxon>
        <taxon>Endosaccharibacter</taxon>
    </lineage>
</organism>
<gene>
    <name evidence="2" type="ORF">NFI95_15640</name>
</gene>
<feature type="region of interest" description="Disordered" evidence="1">
    <location>
        <begin position="1"/>
        <end position="21"/>
    </location>
</feature>
<dbReference type="EMBL" id="JAMSKV010000017">
    <property type="protein sequence ID" value="MCQ8279877.1"/>
    <property type="molecule type" value="Genomic_DNA"/>
</dbReference>
<accession>A0ABT1WAH7</accession>
<comment type="caution">
    <text evidence="2">The sequence shown here is derived from an EMBL/GenBank/DDBJ whole genome shotgun (WGS) entry which is preliminary data.</text>
</comment>
<feature type="compositionally biased region" description="Basic residues" evidence="1">
    <location>
        <begin position="7"/>
        <end position="18"/>
    </location>
</feature>
<evidence type="ECO:0000313" key="3">
    <source>
        <dbReference type="Proteomes" id="UP001524587"/>
    </source>
</evidence>
<name>A0ABT1WAH7_9PROT</name>
<dbReference type="RefSeq" id="WP_422865366.1">
    <property type="nucleotide sequence ID" value="NZ_JAMSKV010000017.1"/>
</dbReference>
<reference evidence="2 3" key="1">
    <citation type="submission" date="2022-06" db="EMBL/GenBank/DDBJ databases">
        <title>Endosaccharibacter gen. nov., sp. nov., endophytic bacteria isolated from sugarcane.</title>
        <authorList>
            <person name="Pitiwittayakul N."/>
            <person name="Yukphan P."/>
            <person name="Charoenyingcharoen P."/>
            <person name="Tanasupawat S."/>
        </authorList>
    </citation>
    <scope>NUCLEOTIDE SEQUENCE [LARGE SCALE GENOMIC DNA]</scope>
    <source>
        <strain evidence="2 3">KSS8</strain>
    </source>
</reference>
<keyword evidence="3" id="KW-1185">Reference proteome</keyword>
<sequence length="197" mass="21800">MSAMLANKKRRKGKKRPNERRVPSIIVETGMEHRFRLGAVEVEHVADPSAPNRTIARPLASAVGRLRARRSITVHQATAADRYGELRELESGAIASGGGDANGARMPFWQKGHPTMTQVQAAASLRRIHEIIGRRQRLMLDMLVIQNMDISAIAAAHSRIDPVSRARVPMNEKFVKGGIDLILDRLVEHFGLDGSVY</sequence>
<dbReference type="Proteomes" id="UP001524587">
    <property type="component" value="Unassembled WGS sequence"/>
</dbReference>
<protein>
    <submittedName>
        <fullName evidence="2">Uncharacterized protein</fullName>
    </submittedName>
</protein>